<dbReference type="EMBL" id="VSSQ01125417">
    <property type="protein sequence ID" value="MPN55794.1"/>
    <property type="molecule type" value="Genomic_DNA"/>
</dbReference>
<proteinExistence type="predicted"/>
<comment type="caution">
    <text evidence="1">The sequence shown here is derived from an EMBL/GenBank/DDBJ whole genome shotgun (WGS) entry which is preliminary data.</text>
</comment>
<sequence length="85" mass="9508">MPKGSIAPPAGSPTLALPLPPKLNIQKINNIILYNASILIKRHINIFICVSGIRCLLPGESIQNRRKLFIIDRDIIHLIFSLRTL</sequence>
<name>A0A645J5P1_9ZZZZ</name>
<gene>
    <name evidence="1" type="ORF">SDC9_203478</name>
</gene>
<dbReference type="AlphaFoldDB" id="A0A645J5P1"/>
<evidence type="ECO:0000313" key="1">
    <source>
        <dbReference type="EMBL" id="MPN55794.1"/>
    </source>
</evidence>
<protein>
    <submittedName>
        <fullName evidence="1">Uncharacterized protein</fullName>
    </submittedName>
</protein>
<reference evidence="1" key="1">
    <citation type="submission" date="2019-08" db="EMBL/GenBank/DDBJ databases">
        <authorList>
            <person name="Kucharzyk K."/>
            <person name="Murdoch R.W."/>
            <person name="Higgins S."/>
            <person name="Loffler F."/>
        </authorList>
    </citation>
    <scope>NUCLEOTIDE SEQUENCE</scope>
</reference>
<accession>A0A645J5P1</accession>
<organism evidence="1">
    <name type="scientific">bioreactor metagenome</name>
    <dbReference type="NCBI Taxonomy" id="1076179"/>
    <lineage>
        <taxon>unclassified sequences</taxon>
        <taxon>metagenomes</taxon>
        <taxon>ecological metagenomes</taxon>
    </lineage>
</organism>